<evidence type="ECO:0000313" key="3">
    <source>
        <dbReference type="EMBL" id="VYU07366.1"/>
    </source>
</evidence>
<name>A0A6N3BRG4_FLAPL</name>
<evidence type="ECO:0000256" key="1">
    <source>
        <dbReference type="SAM" id="MobiDB-lite"/>
    </source>
</evidence>
<dbReference type="InterPro" id="IPR034154">
    <property type="entry name" value="TOPRIM_DnaG/twinkle"/>
</dbReference>
<dbReference type="SUPFAM" id="SSF56731">
    <property type="entry name" value="DNA primase core"/>
    <property type="match status" value="1"/>
</dbReference>
<dbReference type="AlphaFoldDB" id="A0A6N3BRG4"/>
<protein>
    <submittedName>
        <fullName evidence="3">DNA primase</fullName>
    </submittedName>
</protein>
<dbReference type="EMBL" id="CACRUB010000023">
    <property type="protein sequence ID" value="VYU07366.1"/>
    <property type="molecule type" value="Genomic_DNA"/>
</dbReference>
<feature type="region of interest" description="Disordered" evidence="1">
    <location>
        <begin position="91"/>
        <end position="110"/>
    </location>
</feature>
<evidence type="ECO:0000259" key="2">
    <source>
        <dbReference type="Pfam" id="PF13154"/>
    </source>
</evidence>
<dbReference type="Pfam" id="PF13155">
    <property type="entry name" value="Toprim_2"/>
    <property type="match status" value="1"/>
</dbReference>
<proteinExistence type="predicted"/>
<dbReference type="Gene3D" id="3.40.1360.10">
    <property type="match status" value="1"/>
</dbReference>
<sequence>MGTYIHFTGEQKERANSVDLEEFLRRRGEKLLRSGREFRLARIHHITVRGNEWYDHIARQGGHAVSFLQHYYGMSYQEAMELLLGNEPGAAYPAAQPKPEEPPKPFALPPPHTDMRRVYAYLMKQRHISREVITHFARAGLLYEDAQYHNCVFVGTDGQGVPRHAHKRSTNSQGKSFKVNVEGSRPQYSFHHAGRDGLLYVFEAPIDLFSFLTLYPDGWQAHSYVALCGTGGQAMHWMLAQSPCLRDVALCLDHDEPGQAAASRLQEKLQGAGYHSGILLPVHKDWNDDLVQGQTMAGPATTMGQSM</sequence>
<feature type="domain" description="DUF3991" evidence="2">
    <location>
        <begin position="120"/>
        <end position="194"/>
    </location>
</feature>
<dbReference type="Pfam" id="PF13154">
    <property type="entry name" value="DUF3991"/>
    <property type="match status" value="1"/>
</dbReference>
<accession>A0A6N3BRG4</accession>
<dbReference type="RefSeq" id="WP_156621247.1">
    <property type="nucleotide sequence ID" value="NZ_CACRUB010000023.1"/>
</dbReference>
<gene>
    <name evidence="3" type="primary">dnaG_1</name>
    <name evidence="3" type="ORF">FPLFYP42_00006</name>
</gene>
<organism evidence="3">
    <name type="scientific">Flavonifractor plautii</name>
    <name type="common">Fusobacterium plautii</name>
    <dbReference type="NCBI Taxonomy" id="292800"/>
    <lineage>
        <taxon>Bacteria</taxon>
        <taxon>Bacillati</taxon>
        <taxon>Bacillota</taxon>
        <taxon>Clostridia</taxon>
        <taxon>Eubacteriales</taxon>
        <taxon>Oscillospiraceae</taxon>
        <taxon>Flavonifractor</taxon>
    </lineage>
</organism>
<dbReference type="InterPro" id="IPR025054">
    <property type="entry name" value="DUF3991"/>
</dbReference>
<dbReference type="CDD" id="cd01029">
    <property type="entry name" value="TOPRIM_primases"/>
    <property type="match status" value="1"/>
</dbReference>
<dbReference type="SUPFAM" id="SSF57783">
    <property type="entry name" value="Zinc beta-ribbon"/>
    <property type="match status" value="1"/>
</dbReference>
<reference evidence="3" key="1">
    <citation type="submission" date="2019-11" db="EMBL/GenBank/DDBJ databases">
        <authorList>
            <person name="Feng L."/>
        </authorList>
    </citation>
    <scope>NUCLEOTIDE SEQUENCE</scope>
    <source>
        <strain evidence="3">FplautiiLFYP42</strain>
    </source>
</reference>